<evidence type="ECO:0000313" key="2">
    <source>
        <dbReference type="Proteomes" id="UP000002218"/>
    </source>
</evidence>
<dbReference type="Proteomes" id="UP000002218">
    <property type="component" value="Chromosome"/>
</dbReference>
<name>C8XIF7_NAKMY</name>
<reference evidence="2" key="1">
    <citation type="submission" date="2009-09" db="EMBL/GenBank/DDBJ databases">
        <title>The complete genome of Nakamurella multipartita DSM 44233.</title>
        <authorList>
            <consortium name="US DOE Joint Genome Institute (JGI-PGF)"/>
            <person name="Lucas S."/>
            <person name="Copeland A."/>
            <person name="Lapidus A."/>
            <person name="Glavina del Rio T."/>
            <person name="Dalin E."/>
            <person name="Tice H."/>
            <person name="Bruce D."/>
            <person name="Goodwin L."/>
            <person name="Pitluck S."/>
            <person name="Kyrpides N."/>
            <person name="Mavromatis K."/>
            <person name="Ivanova N."/>
            <person name="Ovchinnikova G."/>
            <person name="Sims D."/>
            <person name="Meincke L."/>
            <person name="Brettin T."/>
            <person name="Detter J.C."/>
            <person name="Han C."/>
            <person name="Larimer F."/>
            <person name="Land M."/>
            <person name="Hauser L."/>
            <person name="Markowitz V."/>
            <person name="Cheng J.-F."/>
            <person name="Hugenholtz P."/>
            <person name="Woyke T."/>
            <person name="Wu D."/>
            <person name="Klenk H.-P."/>
            <person name="Eisen J.A."/>
        </authorList>
    </citation>
    <scope>NUCLEOTIDE SEQUENCE [LARGE SCALE GENOMIC DNA]</scope>
    <source>
        <strain evidence="2">ATCC 700099 / DSM 44233 / CIP 104796 / JCM 9543 / NBRC 105858 / Y-104</strain>
    </source>
</reference>
<dbReference type="Pfam" id="PF01663">
    <property type="entry name" value="Phosphodiest"/>
    <property type="match status" value="1"/>
</dbReference>
<dbReference type="InterPro" id="IPR017850">
    <property type="entry name" value="Alkaline_phosphatase_core_sf"/>
</dbReference>
<evidence type="ECO:0000313" key="1">
    <source>
        <dbReference type="EMBL" id="ACV80422.1"/>
    </source>
</evidence>
<dbReference type="OrthoDB" id="9779267at2"/>
<dbReference type="EMBL" id="CP001737">
    <property type="protein sequence ID" value="ACV80422.1"/>
    <property type="molecule type" value="Genomic_DNA"/>
</dbReference>
<dbReference type="InParanoid" id="C8XIF7"/>
<dbReference type="Gene3D" id="3.40.720.10">
    <property type="entry name" value="Alkaline Phosphatase, subunit A"/>
    <property type="match status" value="1"/>
</dbReference>
<dbReference type="AlphaFoldDB" id="C8XIF7"/>
<dbReference type="InterPro" id="IPR002591">
    <property type="entry name" value="Phosphodiest/P_Trfase"/>
</dbReference>
<dbReference type="RefSeq" id="WP_015749247.1">
    <property type="nucleotide sequence ID" value="NC_013235.1"/>
</dbReference>
<dbReference type="eggNOG" id="COG1524">
    <property type="taxonomic scope" value="Bacteria"/>
</dbReference>
<dbReference type="GO" id="GO:0016787">
    <property type="term" value="F:hydrolase activity"/>
    <property type="evidence" value="ECO:0007669"/>
    <property type="project" value="UniProtKB-ARBA"/>
</dbReference>
<dbReference type="PANTHER" id="PTHR10151">
    <property type="entry name" value="ECTONUCLEOTIDE PYROPHOSPHATASE/PHOSPHODIESTERASE"/>
    <property type="match status" value="1"/>
</dbReference>
<dbReference type="KEGG" id="nml:Namu_4133"/>
<accession>C8XIF7</accession>
<dbReference type="HOGENOM" id="CLU_039939_0_0_11"/>
<protein>
    <submittedName>
        <fullName evidence="1">Type I phosphodiesterase/nucleotide pyrophosphatase</fullName>
    </submittedName>
</protein>
<gene>
    <name evidence="1" type="ordered locus">Namu_4133</name>
</gene>
<dbReference type="SUPFAM" id="SSF53649">
    <property type="entry name" value="Alkaline phosphatase-like"/>
    <property type="match status" value="1"/>
</dbReference>
<proteinExistence type="predicted"/>
<organism evidence="1 2">
    <name type="scientific">Nakamurella multipartita (strain ATCC 700099 / DSM 44233 / CIP 104796 / JCM 9543 / NBRC 105858 / Y-104)</name>
    <name type="common">Microsphaera multipartita</name>
    <dbReference type="NCBI Taxonomy" id="479431"/>
    <lineage>
        <taxon>Bacteria</taxon>
        <taxon>Bacillati</taxon>
        <taxon>Actinomycetota</taxon>
        <taxon>Actinomycetes</taxon>
        <taxon>Nakamurellales</taxon>
        <taxon>Nakamurellaceae</taxon>
        <taxon>Nakamurella</taxon>
    </lineage>
</organism>
<dbReference type="STRING" id="479431.Namu_4133"/>
<reference evidence="1 2" key="2">
    <citation type="journal article" date="2010" name="Stand. Genomic Sci.">
        <title>Complete genome sequence of Nakamurella multipartita type strain (Y-104).</title>
        <authorList>
            <person name="Tice H."/>
            <person name="Mayilraj S."/>
            <person name="Sims D."/>
            <person name="Lapidus A."/>
            <person name="Nolan M."/>
            <person name="Lucas S."/>
            <person name="Glavina Del Rio T."/>
            <person name="Copeland A."/>
            <person name="Cheng J.F."/>
            <person name="Meincke L."/>
            <person name="Bruce D."/>
            <person name="Goodwin L."/>
            <person name="Pitluck S."/>
            <person name="Ivanova N."/>
            <person name="Mavromatis K."/>
            <person name="Ovchinnikova G."/>
            <person name="Pati A."/>
            <person name="Chen A."/>
            <person name="Palaniappan K."/>
            <person name="Land M."/>
            <person name="Hauser L."/>
            <person name="Chang Y.J."/>
            <person name="Jeffries C.D."/>
            <person name="Detter J.C."/>
            <person name="Brettin T."/>
            <person name="Rohde M."/>
            <person name="Goker M."/>
            <person name="Bristow J."/>
            <person name="Eisen J.A."/>
            <person name="Markowitz V."/>
            <person name="Hugenholtz P."/>
            <person name="Kyrpides N.C."/>
            <person name="Klenk H.P."/>
            <person name="Chen F."/>
        </authorList>
    </citation>
    <scope>NUCLEOTIDE SEQUENCE [LARGE SCALE GENOMIC DNA]</scope>
    <source>
        <strain evidence="2">ATCC 700099 / DSM 44233 / CIP 104796 / JCM 9543 / NBRC 105858 / Y-104</strain>
    </source>
</reference>
<sequence>MTADWLVPGYDQRALGALLPGAAAALGHDLGRPAVSLPAAERICVVVVDGLGHRMLLERPRAAPFLSTLMDPEQCLVAGAPSTTATSMASFGTGLPPGRHGLVGYEVMDPDRGELLNELRWHPDTDPLRWQPHPTVFQELAARGVPVTQIGNPEFYGSGLTEAALRGATFVGLTRLRDRVDAAVDRLREPGLVYLYWADVDSVGHVHGWRSAQWRRTVRALDRELARLSRCLPSGTLLVITADHGMVDVPHAERLDLAAQPGLWSRFRVLGGEGRFAQLYCEPGTPADRVADLARQLADWIGERAHVCTRVAAIDAGWFGPVEERVRPRLGEVIVAGREPFTLIDSRTARPHTLSLIGQHGSLTPDEQLVPFLRSVS</sequence>
<keyword evidence="2" id="KW-1185">Reference proteome</keyword>
<dbReference type="PANTHER" id="PTHR10151:SF120">
    <property type="entry name" value="BIS(5'-ADENOSYL)-TRIPHOSPHATASE"/>
    <property type="match status" value="1"/>
</dbReference>